<feature type="region of interest" description="Disordered" evidence="1">
    <location>
        <begin position="49"/>
        <end position="73"/>
    </location>
</feature>
<gene>
    <name evidence="2" type="ORF">B0H17DRAFT_1204149</name>
</gene>
<dbReference type="Proteomes" id="UP001221757">
    <property type="component" value="Unassembled WGS sequence"/>
</dbReference>
<accession>A0AAD7DAJ0</accession>
<keyword evidence="3" id="KW-1185">Reference proteome</keyword>
<organism evidence="2 3">
    <name type="scientific">Mycena rosella</name>
    <name type="common">Pink bonnet</name>
    <name type="synonym">Agaricus rosellus</name>
    <dbReference type="NCBI Taxonomy" id="1033263"/>
    <lineage>
        <taxon>Eukaryota</taxon>
        <taxon>Fungi</taxon>
        <taxon>Dikarya</taxon>
        <taxon>Basidiomycota</taxon>
        <taxon>Agaricomycotina</taxon>
        <taxon>Agaricomycetes</taxon>
        <taxon>Agaricomycetidae</taxon>
        <taxon>Agaricales</taxon>
        <taxon>Marasmiineae</taxon>
        <taxon>Mycenaceae</taxon>
        <taxon>Mycena</taxon>
    </lineage>
</organism>
<dbReference type="AlphaFoldDB" id="A0AAD7DAJ0"/>
<evidence type="ECO:0000313" key="3">
    <source>
        <dbReference type="Proteomes" id="UP001221757"/>
    </source>
</evidence>
<protein>
    <submittedName>
        <fullName evidence="2">Uncharacterized protein</fullName>
    </submittedName>
</protein>
<feature type="compositionally biased region" description="Basic and acidic residues" evidence="1">
    <location>
        <begin position="141"/>
        <end position="152"/>
    </location>
</feature>
<reference evidence="2" key="1">
    <citation type="submission" date="2023-03" db="EMBL/GenBank/DDBJ databases">
        <title>Massive genome expansion in bonnet fungi (Mycena s.s.) driven by repeated elements and novel gene families across ecological guilds.</title>
        <authorList>
            <consortium name="Lawrence Berkeley National Laboratory"/>
            <person name="Harder C.B."/>
            <person name="Miyauchi S."/>
            <person name="Viragh M."/>
            <person name="Kuo A."/>
            <person name="Thoen E."/>
            <person name="Andreopoulos B."/>
            <person name="Lu D."/>
            <person name="Skrede I."/>
            <person name="Drula E."/>
            <person name="Henrissat B."/>
            <person name="Morin E."/>
            <person name="Kohler A."/>
            <person name="Barry K."/>
            <person name="LaButti K."/>
            <person name="Morin E."/>
            <person name="Salamov A."/>
            <person name="Lipzen A."/>
            <person name="Mereny Z."/>
            <person name="Hegedus B."/>
            <person name="Baldrian P."/>
            <person name="Stursova M."/>
            <person name="Weitz H."/>
            <person name="Taylor A."/>
            <person name="Grigoriev I.V."/>
            <person name="Nagy L.G."/>
            <person name="Martin F."/>
            <person name="Kauserud H."/>
        </authorList>
    </citation>
    <scope>NUCLEOTIDE SEQUENCE</scope>
    <source>
        <strain evidence="2">CBHHK067</strain>
    </source>
</reference>
<proteinExistence type="predicted"/>
<evidence type="ECO:0000313" key="2">
    <source>
        <dbReference type="EMBL" id="KAJ7686727.1"/>
    </source>
</evidence>
<name>A0AAD7DAJ0_MYCRO</name>
<dbReference type="EMBL" id="JARKIE010000094">
    <property type="protein sequence ID" value="KAJ7686727.1"/>
    <property type="molecule type" value="Genomic_DNA"/>
</dbReference>
<feature type="compositionally biased region" description="Basic residues" evidence="1">
    <location>
        <begin position="127"/>
        <end position="140"/>
    </location>
</feature>
<comment type="caution">
    <text evidence="2">The sequence shown here is derived from an EMBL/GenBank/DDBJ whole genome shotgun (WGS) entry which is preliminary data.</text>
</comment>
<evidence type="ECO:0000256" key="1">
    <source>
        <dbReference type="SAM" id="MobiDB-lite"/>
    </source>
</evidence>
<feature type="region of interest" description="Disordered" evidence="1">
    <location>
        <begin position="127"/>
        <end position="152"/>
    </location>
</feature>
<sequence length="431" mass="48562">MTGFPNWDVMRRKHSFTKGSDDSAAAKRCKKHLSSLTNDPEEAVNINMPLESNLDSEKSATAQLEPDDTDDEDDLEVLEENDIPHPKSMQDLDEWLQHCDRQISKIHISMGLEQCKKYHSTKVGRNLSTRRKQELKKKERLRKEREEAENTHHRVKTTGILDFFGPQKQGPEVVSRAVCSDSYAEEDHYLTLECPAADGEVDVCKEQETKETELEGGEGEQGVDSVLGAGVVDLRHLSPPFTMRRVTVEEVESGDEDNADDEAPISMEPAQLSLEAMGEEGLNALPWDLTAETCPRTTDTPPAVELPASTMSQSVVPPTSSIPRDEQMWNTDRQWGFTMPERRKSQQLLSEIPTNMSVDTAVQKLDKILHPRWNMGLGFKQPDIDLVLQARLECMLRFLRLYKSTGYAGWMLHSETIALTSGKIGTKTWLA</sequence>